<dbReference type="PANTHER" id="PTHR10927:SF1">
    <property type="entry name" value="RIBOSOME MATURATION PROTEIN SBDS"/>
    <property type="match status" value="1"/>
</dbReference>
<evidence type="ECO:0000256" key="1">
    <source>
        <dbReference type="ARBA" id="ARBA00004123"/>
    </source>
</evidence>
<evidence type="ECO:0000256" key="3">
    <source>
        <dbReference type="ARBA" id="ARBA00007433"/>
    </source>
</evidence>
<keyword evidence="6" id="KW-0539">Nucleus</keyword>
<accession>A0AAF0DX43</accession>
<evidence type="ECO:0000256" key="5">
    <source>
        <dbReference type="ARBA" id="ARBA00022517"/>
    </source>
</evidence>
<dbReference type="FunFam" id="3.30.1250.10:FF:000001">
    <property type="entry name" value="SBDS, ribosome maturation factor"/>
    <property type="match status" value="1"/>
</dbReference>
<evidence type="ECO:0000259" key="11">
    <source>
        <dbReference type="Pfam" id="PF20268"/>
    </source>
</evidence>
<dbReference type="InterPro" id="IPR037188">
    <property type="entry name" value="Sdo1/SBDS_central_sf"/>
</dbReference>
<dbReference type="GO" id="GO:0042256">
    <property type="term" value="P:cytosolic ribosome assembly"/>
    <property type="evidence" value="ECO:0007669"/>
    <property type="project" value="InterPro"/>
</dbReference>
<comment type="subunit">
    <text evidence="7">Associates with the 60S ribosomal subunit.</text>
</comment>
<gene>
    <name evidence="12" type="ORF">MBRA1_003197</name>
</gene>
<dbReference type="GO" id="GO:0005634">
    <property type="term" value="C:nucleus"/>
    <property type="evidence" value="ECO:0007669"/>
    <property type="project" value="UniProtKB-SubCell"/>
</dbReference>
<proteinExistence type="inferred from homology"/>
<dbReference type="GO" id="GO:0005737">
    <property type="term" value="C:cytoplasm"/>
    <property type="evidence" value="ECO:0007669"/>
    <property type="project" value="UniProtKB-SubCell"/>
</dbReference>
<organism evidence="12 13">
    <name type="scientific">Malassezia brasiliensis</name>
    <dbReference type="NCBI Taxonomy" id="1821822"/>
    <lineage>
        <taxon>Eukaryota</taxon>
        <taxon>Fungi</taxon>
        <taxon>Dikarya</taxon>
        <taxon>Basidiomycota</taxon>
        <taxon>Ustilaginomycotina</taxon>
        <taxon>Malasseziomycetes</taxon>
        <taxon>Malasseziales</taxon>
        <taxon>Malasseziaceae</taxon>
        <taxon>Malassezia</taxon>
    </lineage>
</organism>
<name>A0AAF0DX43_9BASI</name>
<keyword evidence="5" id="KW-0690">Ribosome biogenesis</keyword>
<feature type="domain" description="Ribosome maturation protein SDO1/SBDS central" evidence="10">
    <location>
        <begin position="109"/>
        <end position="172"/>
    </location>
</feature>
<dbReference type="InterPro" id="IPR018978">
    <property type="entry name" value="SDO1/SBDS_central"/>
</dbReference>
<dbReference type="SUPFAM" id="SSF89895">
    <property type="entry name" value="FYSH domain"/>
    <property type="match status" value="1"/>
</dbReference>
<evidence type="ECO:0000256" key="6">
    <source>
        <dbReference type="ARBA" id="ARBA00023242"/>
    </source>
</evidence>
<dbReference type="Pfam" id="PF01172">
    <property type="entry name" value="SBDS_N"/>
    <property type="match status" value="1"/>
</dbReference>
<dbReference type="Pfam" id="PF20268">
    <property type="entry name" value="SBDS_C"/>
    <property type="match status" value="1"/>
</dbReference>
<evidence type="ECO:0000313" key="12">
    <source>
        <dbReference type="EMBL" id="WFC96536.1"/>
    </source>
</evidence>
<protein>
    <recommendedName>
        <fullName evidence="8">Ribosome maturation protein SDO1</fullName>
    </recommendedName>
</protein>
<dbReference type="Gene3D" id="3.30.1250.10">
    <property type="entry name" value="Ribosome maturation protein SBDS, N-terminal domain"/>
    <property type="match status" value="1"/>
</dbReference>
<dbReference type="SUPFAM" id="SSF109728">
    <property type="entry name" value="Hypothetical protein AF0491, middle domain"/>
    <property type="match status" value="1"/>
</dbReference>
<dbReference type="Pfam" id="PF09377">
    <property type="entry name" value="SBDS_domain_II"/>
    <property type="match status" value="1"/>
</dbReference>
<evidence type="ECO:0000259" key="9">
    <source>
        <dbReference type="Pfam" id="PF01172"/>
    </source>
</evidence>
<feature type="domain" description="Ribosome maturation protein SDO1/SBDS C-terminal" evidence="11">
    <location>
        <begin position="174"/>
        <end position="240"/>
    </location>
</feature>
<keyword evidence="4" id="KW-0963">Cytoplasm</keyword>
<keyword evidence="13" id="KW-1185">Reference proteome</keyword>
<dbReference type="Gene3D" id="3.30.70.240">
    <property type="match status" value="1"/>
</dbReference>
<dbReference type="InterPro" id="IPR036786">
    <property type="entry name" value="Ribosome_mat_SBDS_N_sf"/>
</dbReference>
<dbReference type="Gene3D" id="1.10.10.900">
    <property type="entry name" value="SBDS protein C-terminal domain, subdomain 1"/>
    <property type="match status" value="1"/>
</dbReference>
<comment type="subcellular location">
    <subcellularLocation>
        <location evidence="2">Cytoplasm</location>
    </subcellularLocation>
    <subcellularLocation>
        <location evidence="1">Nucleus</location>
    </subcellularLocation>
</comment>
<comment type="similarity">
    <text evidence="3">Belongs to the SDO1/SBDS family.</text>
</comment>
<dbReference type="InterPro" id="IPR019783">
    <property type="entry name" value="SDO1/SBDS_N"/>
</dbReference>
<dbReference type="NCBIfam" id="TIGR00291">
    <property type="entry name" value="RNA_SBDS"/>
    <property type="match status" value="1"/>
</dbReference>
<dbReference type="EMBL" id="CP119954">
    <property type="protein sequence ID" value="WFC96536.1"/>
    <property type="molecule type" value="Genomic_DNA"/>
</dbReference>
<evidence type="ECO:0000256" key="8">
    <source>
        <dbReference type="ARBA" id="ARBA00071414"/>
    </source>
</evidence>
<dbReference type="Proteomes" id="UP001216638">
    <property type="component" value="Chromosome 4"/>
</dbReference>
<dbReference type="AlphaFoldDB" id="A0AAF0DX43"/>
<evidence type="ECO:0000256" key="4">
    <source>
        <dbReference type="ARBA" id="ARBA00022490"/>
    </source>
</evidence>
<sequence>MVINQPATNIKLTNVSLVRYRRGGKRFEIACYKNKVREWRAGIEKDLDEVVQIENVFLNVSKGQVAPNEDLNKAFGTTNVSEILIEILKKGELQVGDKERSHELTNLWREIATQLAQSCVEPTSQKPYTVGMIEKAMKEAHYSVKTGKSAKSQSLDVLKLLQAKNTIPIQRARMRVRVTLSPKDGKRLKDKLLALFEHIEDEDYSDEWELIGTIEPGSLRQINTLIEEDAKGHGSVETLSFAAVDNDEDDDWH</sequence>
<dbReference type="PANTHER" id="PTHR10927">
    <property type="entry name" value="RIBOSOME MATURATION PROTEIN SBDS"/>
    <property type="match status" value="1"/>
</dbReference>
<evidence type="ECO:0000313" key="13">
    <source>
        <dbReference type="Proteomes" id="UP001216638"/>
    </source>
</evidence>
<evidence type="ECO:0000256" key="7">
    <source>
        <dbReference type="ARBA" id="ARBA00049708"/>
    </source>
</evidence>
<evidence type="ECO:0000259" key="10">
    <source>
        <dbReference type="Pfam" id="PF09377"/>
    </source>
</evidence>
<evidence type="ECO:0000256" key="2">
    <source>
        <dbReference type="ARBA" id="ARBA00004496"/>
    </source>
</evidence>
<feature type="domain" description="Ribosome maturation protein SDO1/SBDS N-terminal" evidence="9">
    <location>
        <begin position="14"/>
        <end position="100"/>
    </location>
</feature>
<reference evidence="12" key="1">
    <citation type="submission" date="2023-03" db="EMBL/GenBank/DDBJ databases">
        <title>Mating type loci evolution in Malassezia.</title>
        <authorList>
            <person name="Coelho M.A."/>
        </authorList>
    </citation>
    <scope>NUCLEOTIDE SEQUENCE</scope>
    <source>
        <strain evidence="12">CBS 14135</strain>
    </source>
</reference>
<dbReference type="InterPro" id="IPR002140">
    <property type="entry name" value="Sdo1/SBDS"/>
</dbReference>
<dbReference type="InterPro" id="IPR046928">
    <property type="entry name" value="SDO1/SBDS_C"/>
</dbReference>
<dbReference type="InterPro" id="IPR039100">
    <property type="entry name" value="Sdo1/SBDS-like"/>
</dbReference>